<name>A0ACC2GMM6_DALPE</name>
<reference evidence="1" key="1">
    <citation type="submission" date="2021-05" db="EMBL/GenBank/DDBJ databases">
        <authorList>
            <person name="Pan Q."/>
            <person name="Jouanno E."/>
            <person name="Zahm M."/>
            <person name="Klopp C."/>
            <person name="Cabau C."/>
            <person name="Louis A."/>
            <person name="Berthelot C."/>
            <person name="Parey E."/>
            <person name="Roest Crollius H."/>
            <person name="Montfort J."/>
            <person name="Robinson-Rechavi M."/>
            <person name="Bouchez O."/>
            <person name="Lampietro C."/>
            <person name="Lopez Roques C."/>
            <person name="Donnadieu C."/>
            <person name="Postlethwait J."/>
            <person name="Bobe J."/>
            <person name="Dillon D."/>
            <person name="Chandos A."/>
            <person name="von Hippel F."/>
            <person name="Guiguen Y."/>
        </authorList>
    </citation>
    <scope>NUCLEOTIDE SEQUENCE</scope>
    <source>
        <strain evidence="1">YG-Jan2019</strain>
    </source>
</reference>
<evidence type="ECO:0000313" key="1">
    <source>
        <dbReference type="EMBL" id="KAJ8004906.1"/>
    </source>
</evidence>
<dbReference type="Proteomes" id="UP001157502">
    <property type="component" value="Chromosome 11"/>
</dbReference>
<comment type="caution">
    <text evidence="1">The sequence shown here is derived from an EMBL/GenBank/DDBJ whole genome shotgun (WGS) entry which is preliminary data.</text>
</comment>
<protein>
    <submittedName>
        <fullName evidence="1">Uncharacterized protein</fullName>
    </submittedName>
</protein>
<accession>A0ACC2GMM6</accession>
<sequence length="219" mass="24175">MNLTCAVLLLSLVSLVYGACSLNGRKRGDFYDCPADVYIVLDTSESVALRAKPYGSFVEKIKQFALDLVDQLNTRYYRCERNLLWSAGVLHYSDEVKVMSELTSTKEASGRTQLRTAIQDIQYIGKGTHTDCAISAANGQLMAGSHLHGNKYMVLVTDGHPQDGYQEPCGGVAHAVSEARAMDIKIFSVAITPHHMVVPREKGCGETLQFVDRMRFVAH</sequence>
<keyword evidence="2" id="KW-1185">Reference proteome</keyword>
<evidence type="ECO:0000313" key="2">
    <source>
        <dbReference type="Proteomes" id="UP001157502"/>
    </source>
</evidence>
<gene>
    <name evidence="1" type="ORF">DPEC_G00141150</name>
</gene>
<proteinExistence type="predicted"/>
<organism evidence="1 2">
    <name type="scientific">Dallia pectoralis</name>
    <name type="common">Alaska blackfish</name>
    <dbReference type="NCBI Taxonomy" id="75939"/>
    <lineage>
        <taxon>Eukaryota</taxon>
        <taxon>Metazoa</taxon>
        <taxon>Chordata</taxon>
        <taxon>Craniata</taxon>
        <taxon>Vertebrata</taxon>
        <taxon>Euteleostomi</taxon>
        <taxon>Actinopterygii</taxon>
        <taxon>Neopterygii</taxon>
        <taxon>Teleostei</taxon>
        <taxon>Protacanthopterygii</taxon>
        <taxon>Esociformes</taxon>
        <taxon>Umbridae</taxon>
        <taxon>Dallia</taxon>
    </lineage>
</organism>
<dbReference type="EMBL" id="CM055738">
    <property type="protein sequence ID" value="KAJ8004906.1"/>
    <property type="molecule type" value="Genomic_DNA"/>
</dbReference>